<organism evidence="1">
    <name type="scientific">Arundo donax</name>
    <name type="common">Giant reed</name>
    <name type="synonym">Donax arundinaceus</name>
    <dbReference type="NCBI Taxonomy" id="35708"/>
    <lineage>
        <taxon>Eukaryota</taxon>
        <taxon>Viridiplantae</taxon>
        <taxon>Streptophyta</taxon>
        <taxon>Embryophyta</taxon>
        <taxon>Tracheophyta</taxon>
        <taxon>Spermatophyta</taxon>
        <taxon>Magnoliopsida</taxon>
        <taxon>Liliopsida</taxon>
        <taxon>Poales</taxon>
        <taxon>Poaceae</taxon>
        <taxon>PACMAD clade</taxon>
        <taxon>Arundinoideae</taxon>
        <taxon>Arundineae</taxon>
        <taxon>Arundo</taxon>
    </lineage>
</organism>
<dbReference type="EMBL" id="GBRH01181106">
    <property type="protein sequence ID" value="JAE16790.1"/>
    <property type="molecule type" value="Transcribed_RNA"/>
</dbReference>
<protein>
    <submittedName>
        <fullName evidence="1">Uncharacterized protein</fullName>
    </submittedName>
</protein>
<reference evidence="1" key="2">
    <citation type="journal article" date="2015" name="Data Brief">
        <title>Shoot transcriptome of the giant reed, Arundo donax.</title>
        <authorList>
            <person name="Barrero R.A."/>
            <person name="Guerrero F.D."/>
            <person name="Moolhuijzen P."/>
            <person name="Goolsby J.A."/>
            <person name="Tidwell J."/>
            <person name="Bellgard S.E."/>
            <person name="Bellgard M.I."/>
        </authorList>
    </citation>
    <scope>NUCLEOTIDE SEQUENCE</scope>
    <source>
        <tissue evidence="1">Shoot tissue taken approximately 20 cm above the soil surface</tissue>
    </source>
</reference>
<dbReference type="AlphaFoldDB" id="A0A0A9FVB5"/>
<name>A0A0A9FVB5_ARUDO</name>
<evidence type="ECO:0000313" key="1">
    <source>
        <dbReference type="EMBL" id="JAE16790.1"/>
    </source>
</evidence>
<reference evidence="1" key="1">
    <citation type="submission" date="2014-09" db="EMBL/GenBank/DDBJ databases">
        <authorList>
            <person name="Magalhaes I.L.F."/>
            <person name="Oliveira U."/>
            <person name="Santos F.R."/>
            <person name="Vidigal T.H.D.A."/>
            <person name="Brescovit A.D."/>
            <person name="Santos A.J."/>
        </authorList>
    </citation>
    <scope>NUCLEOTIDE SEQUENCE</scope>
    <source>
        <tissue evidence="1">Shoot tissue taken approximately 20 cm above the soil surface</tissue>
    </source>
</reference>
<sequence length="24" mass="2852">MRTTRLLILLVRYILTYSNNLTIA</sequence>
<accession>A0A0A9FVB5</accession>
<proteinExistence type="predicted"/>